<dbReference type="GeneID" id="8998608"/>
<dbReference type="STRING" id="284592.B5RTS2"/>
<evidence type="ECO:0000313" key="2">
    <source>
        <dbReference type="EMBL" id="CAR65734.1"/>
    </source>
</evidence>
<evidence type="ECO:0000256" key="1">
    <source>
        <dbReference type="SAM" id="MobiDB-lite"/>
    </source>
</evidence>
<feature type="compositionally biased region" description="Basic and acidic residues" evidence="1">
    <location>
        <begin position="67"/>
        <end position="82"/>
    </location>
</feature>
<accession>B5RTS2</accession>
<dbReference type="KEGG" id="dha:DEHA2E00220g"/>
<feature type="compositionally biased region" description="Low complexity" evidence="1">
    <location>
        <begin position="37"/>
        <end position="50"/>
    </location>
</feature>
<dbReference type="Proteomes" id="UP000000599">
    <property type="component" value="Chromosome E"/>
</dbReference>
<sequence>MICRCCGKEKKTASQKKTCKKCRQKSKRRRISKAQAFDMSNNSSWFDSSSPQLDESKPRPIISNKPNNDKAYLKNEEFDSQRTIDIPDSQLTVEMSSQNDYGDPVYDEVSSEQNTGEQSNYEVSIQIQQDEVLRMKGIDLVEKTQEGLEDIEDDNNSMDESNFEIEYDNFQDDYSDPSYIESESQDSIENSIDVEETLPEPSNNGANLPTIGEIEELLEGSDISIDNWAKVAVNKKTGNIIDIHTTERWLKYIVPTASIYSKALAKEMVLKAVPENNYQIIKSGFIPRPINFAKMYDLQYCPDCTRLKSIQNHFSHRIPSSSRDKCTYRGPFKLGQGHRIGLTYIMLSNVHEFPEISSSIKNKLTNPQLTRELTEYISSGNKYLEDINFKQNIFDKYHKEFKFLLLQLPTASDKINELRQSLVDRMVEISEYARSNHEVGQSLFKKFRNVRKETVIMYTNIVFKILYTMIKLQDLGYLRLFDINDKAEDIGCIEVVTNYFDNKLMLYKINPVGYEFQTSPFIVALWLNHLDPVDHCLRDESGIQHLFDATQLFMKLELINYCRTNHKNMELEYKEYFKATEDYTTIYKILRIMKGRLFDFRTIVSNYYDVYFTKKYTTMLYKEKEIHLSDVPEFVVFLIESFCNTILPILPDHFKIKDFIERVYDPNFYSSLSCFAPLHSFRERLPFVLLETADDLRRVLCFNFFKLNKLIILIMYFTGGLPFRMTEVLGLQFNDKKRNIFFRGGKMVCTYTYNKTDNISNKTKLISRGYPIIVSKIVFFYINYVRYYELRLMEQLKQLDNNKSRWETLQERCTRYLFVDISGIVQSEDMYALFMQMSTKFIKTRLGIRDWRQIMVQFVKKNVSSTSMLSSSFIHKFLEMQAGHGSTVALNSYEKTTTRDYENGIVEAQQLMSERWHEIINLPLSLNELENFKPNIQLSSKEIN</sequence>
<organism evidence="2 3">
    <name type="scientific">Debaryomyces hansenii (strain ATCC 36239 / CBS 767 / BCRC 21394 / JCM 1990 / NBRC 0083 / IGC 2968)</name>
    <name type="common">Yeast</name>
    <name type="synonym">Torulaspora hansenii</name>
    <dbReference type="NCBI Taxonomy" id="284592"/>
    <lineage>
        <taxon>Eukaryota</taxon>
        <taxon>Fungi</taxon>
        <taxon>Dikarya</taxon>
        <taxon>Ascomycota</taxon>
        <taxon>Saccharomycotina</taxon>
        <taxon>Pichiomycetes</taxon>
        <taxon>Debaryomycetaceae</taxon>
        <taxon>Debaryomyces</taxon>
    </lineage>
</organism>
<dbReference type="InParanoid" id="B5RTS2"/>
<protein>
    <submittedName>
        <fullName evidence="2">DEHA2E00220p</fullName>
    </submittedName>
</protein>
<dbReference type="AlphaFoldDB" id="B5RTS2"/>
<name>B5RTS2_DEBHA</name>
<feature type="region of interest" description="Disordered" evidence="1">
    <location>
        <begin position="24"/>
        <end position="84"/>
    </location>
</feature>
<gene>
    <name evidence="2" type="ordered locus">DEHA2E00220g</name>
</gene>
<keyword evidence="3" id="KW-1185">Reference proteome</keyword>
<dbReference type="RefSeq" id="XP_002770382.1">
    <property type="nucleotide sequence ID" value="XM_002770336.1"/>
</dbReference>
<proteinExistence type="predicted"/>
<dbReference type="HOGENOM" id="CLU_311223_0_0_1"/>
<reference evidence="2 3" key="1">
    <citation type="journal article" date="2004" name="Nature">
        <title>Genome evolution in yeasts.</title>
        <authorList>
            <consortium name="Genolevures"/>
            <person name="Dujon B."/>
            <person name="Sherman D."/>
            <person name="Fischer G."/>
            <person name="Durrens P."/>
            <person name="Casaregola S."/>
            <person name="Lafontaine I."/>
            <person name="de Montigny J."/>
            <person name="Marck C."/>
            <person name="Neuveglise C."/>
            <person name="Talla E."/>
            <person name="Goffard N."/>
            <person name="Frangeul L."/>
            <person name="Aigle M."/>
            <person name="Anthouard V."/>
            <person name="Babour A."/>
            <person name="Barbe V."/>
            <person name="Barnay S."/>
            <person name="Blanchin S."/>
            <person name="Beckerich J.M."/>
            <person name="Beyne E."/>
            <person name="Bleykasten C."/>
            <person name="Boisrame A."/>
            <person name="Boyer J."/>
            <person name="Cattolico L."/>
            <person name="Confanioleri F."/>
            <person name="de Daruvar A."/>
            <person name="Despons L."/>
            <person name="Fabre E."/>
            <person name="Fairhead C."/>
            <person name="Ferry-Dumazet H."/>
            <person name="Groppi A."/>
            <person name="Hantraye F."/>
            <person name="Hennequin C."/>
            <person name="Jauniaux N."/>
            <person name="Joyet P."/>
            <person name="Kachouri R."/>
            <person name="Kerrest A."/>
            <person name="Koszul R."/>
            <person name="Lemaire M."/>
            <person name="Lesur I."/>
            <person name="Ma L."/>
            <person name="Muller H."/>
            <person name="Nicaud J.M."/>
            <person name="Nikolski M."/>
            <person name="Oztas S."/>
            <person name="Ozier-Kalogeropoulos O."/>
            <person name="Pellenz S."/>
            <person name="Potier S."/>
            <person name="Richard G.F."/>
            <person name="Straub M.L."/>
            <person name="Suleau A."/>
            <person name="Swennene D."/>
            <person name="Tekaia F."/>
            <person name="Wesolowski-Louvel M."/>
            <person name="Westhof E."/>
            <person name="Wirth B."/>
            <person name="Zeniou-Meyer M."/>
            <person name="Zivanovic I."/>
            <person name="Bolotin-Fukuhara M."/>
            <person name="Thierry A."/>
            <person name="Bouchier C."/>
            <person name="Caudron B."/>
            <person name="Scarpelli C."/>
            <person name="Gaillardin C."/>
            <person name="Weissenbach J."/>
            <person name="Wincker P."/>
            <person name="Souciet J.L."/>
        </authorList>
    </citation>
    <scope>NUCLEOTIDE SEQUENCE [LARGE SCALE GENOMIC DNA]</scope>
    <source>
        <strain evidence="3">ATCC 36239 / CBS 767 / BCRC 21394 / JCM 1990 / NBRC 0083 / IGC 2968</strain>
    </source>
</reference>
<dbReference type="VEuPathDB" id="FungiDB:DEHA2E00220g"/>
<dbReference type="OrthoDB" id="3557910at2759"/>
<evidence type="ECO:0000313" key="3">
    <source>
        <dbReference type="Proteomes" id="UP000000599"/>
    </source>
</evidence>
<dbReference type="EMBL" id="CR382137">
    <property type="protein sequence ID" value="CAR65734.1"/>
    <property type="molecule type" value="Genomic_DNA"/>
</dbReference>